<dbReference type="RefSeq" id="WP_119162010.1">
    <property type="nucleotide sequence ID" value="NZ_OMOH01000004.1"/>
</dbReference>
<feature type="transmembrane region" description="Helical" evidence="1">
    <location>
        <begin position="83"/>
        <end position="101"/>
    </location>
</feature>
<dbReference type="OrthoDB" id="9811308at2"/>
<accession>A0A375I0T0</accession>
<sequence length="102" mass="10827">MNLWFGVAIMAVVTYLMRAVPLLAIRRRITNQWALSFLHYLPYVVLAAMAFPAILTDAPSLATGLVALGVALVLGWRGHDLSAVVLGAALAIGAAEALQLLT</sequence>
<proteinExistence type="predicted"/>
<feature type="transmembrane region" description="Helical" evidence="1">
    <location>
        <begin position="37"/>
        <end position="54"/>
    </location>
</feature>
<organism evidence="2 3">
    <name type="scientific">Propionibacterium ruminifibrarum</name>
    <dbReference type="NCBI Taxonomy" id="1962131"/>
    <lineage>
        <taxon>Bacteria</taxon>
        <taxon>Bacillati</taxon>
        <taxon>Actinomycetota</taxon>
        <taxon>Actinomycetes</taxon>
        <taxon>Propionibacteriales</taxon>
        <taxon>Propionibacteriaceae</taxon>
        <taxon>Propionibacterium</taxon>
    </lineage>
</organism>
<keyword evidence="3" id="KW-1185">Reference proteome</keyword>
<reference evidence="3" key="1">
    <citation type="submission" date="2018-02" db="EMBL/GenBank/DDBJ databases">
        <authorList>
            <person name="Hornung B."/>
        </authorList>
    </citation>
    <scope>NUCLEOTIDE SEQUENCE [LARGE SCALE GENOMIC DNA]</scope>
</reference>
<keyword evidence="1" id="KW-1133">Transmembrane helix</keyword>
<evidence type="ECO:0000313" key="2">
    <source>
        <dbReference type="EMBL" id="SPF68387.1"/>
    </source>
</evidence>
<dbReference type="Pfam" id="PF05437">
    <property type="entry name" value="AzlD"/>
    <property type="match status" value="1"/>
</dbReference>
<dbReference type="AlphaFoldDB" id="A0A375I0T0"/>
<evidence type="ECO:0000313" key="3">
    <source>
        <dbReference type="Proteomes" id="UP000265962"/>
    </source>
</evidence>
<feature type="transmembrane region" description="Helical" evidence="1">
    <location>
        <begin position="60"/>
        <end position="76"/>
    </location>
</feature>
<name>A0A375I0T0_9ACTN</name>
<keyword evidence="1" id="KW-0472">Membrane</keyword>
<feature type="transmembrane region" description="Helical" evidence="1">
    <location>
        <begin position="6"/>
        <end position="25"/>
    </location>
</feature>
<gene>
    <name evidence="2" type="ORF">PROPJV5_1382</name>
</gene>
<keyword evidence="1" id="KW-0812">Transmembrane</keyword>
<protein>
    <submittedName>
        <fullName evidence="2">Branched-chain amino acid transport protein (AzlD)</fullName>
    </submittedName>
</protein>
<dbReference type="InterPro" id="IPR008407">
    <property type="entry name" value="Brnchd-chn_aa_trnsp_AzlD"/>
</dbReference>
<evidence type="ECO:0000256" key="1">
    <source>
        <dbReference type="SAM" id="Phobius"/>
    </source>
</evidence>
<dbReference type="Proteomes" id="UP000265962">
    <property type="component" value="Unassembled WGS sequence"/>
</dbReference>
<dbReference type="EMBL" id="OMOH01000004">
    <property type="protein sequence ID" value="SPF68387.1"/>
    <property type="molecule type" value="Genomic_DNA"/>
</dbReference>